<dbReference type="Gene3D" id="3.40.50.150">
    <property type="entry name" value="Vaccinia Virus protein VP39"/>
    <property type="match status" value="1"/>
</dbReference>
<dbReference type="Pfam" id="PF13649">
    <property type="entry name" value="Methyltransf_25"/>
    <property type="match status" value="1"/>
</dbReference>
<proteinExistence type="predicted"/>
<dbReference type="AlphaFoldDB" id="A0A450SUA4"/>
<dbReference type="GO" id="GO:0032259">
    <property type="term" value="P:methylation"/>
    <property type="evidence" value="ECO:0007669"/>
    <property type="project" value="UniProtKB-KW"/>
</dbReference>
<dbReference type="CDD" id="cd02440">
    <property type="entry name" value="AdoMet_MTases"/>
    <property type="match status" value="1"/>
</dbReference>
<keyword evidence="2" id="KW-0808">Transferase</keyword>
<protein>
    <submittedName>
        <fullName evidence="2">Methyltransferase domain-containing protein</fullName>
    </submittedName>
</protein>
<evidence type="ECO:0000313" key="2">
    <source>
        <dbReference type="EMBL" id="VFJ57571.1"/>
    </source>
</evidence>
<dbReference type="SUPFAM" id="SSF53335">
    <property type="entry name" value="S-adenosyl-L-methionine-dependent methyltransferases"/>
    <property type="match status" value="1"/>
</dbReference>
<accession>A0A450SUA4</accession>
<sequence>MSQYYDLVPLDVYDETIVGHPYIDACNASLLYHLLLSLRYRVEGRHVLDIGTGTGQVVRLLRGIPGLKVSAQDKAMESAAYFESHPELRDIPFHLFDAVSDAFPARFDAIICRGVLHHIPKSQRIAFLSNMLGHADHIIVADEAVADYQSEPERIAHCRKWYGFVIEESKRRGLNELAEVESKFLAYDVSTVHDDEMDFKEDLPHIRADIEAAGGRISYTHIYGPWESYQGGFYTICASREQG</sequence>
<evidence type="ECO:0000259" key="1">
    <source>
        <dbReference type="Pfam" id="PF13649"/>
    </source>
</evidence>
<gene>
    <name evidence="2" type="ORF">BECKFW1821B_GA0114236_10355</name>
</gene>
<dbReference type="InterPro" id="IPR029063">
    <property type="entry name" value="SAM-dependent_MTases_sf"/>
</dbReference>
<dbReference type="EMBL" id="CAADFD010000035">
    <property type="protein sequence ID" value="VFJ57571.1"/>
    <property type="molecule type" value="Genomic_DNA"/>
</dbReference>
<dbReference type="GO" id="GO:0008168">
    <property type="term" value="F:methyltransferase activity"/>
    <property type="evidence" value="ECO:0007669"/>
    <property type="project" value="UniProtKB-KW"/>
</dbReference>
<organism evidence="2">
    <name type="scientific">Candidatus Kentrum sp. FW</name>
    <dbReference type="NCBI Taxonomy" id="2126338"/>
    <lineage>
        <taxon>Bacteria</taxon>
        <taxon>Pseudomonadati</taxon>
        <taxon>Pseudomonadota</taxon>
        <taxon>Gammaproteobacteria</taxon>
        <taxon>Candidatus Kentrum</taxon>
    </lineage>
</organism>
<reference evidence="2" key="1">
    <citation type="submission" date="2019-02" db="EMBL/GenBank/DDBJ databases">
        <authorList>
            <person name="Gruber-Vodicka R. H."/>
            <person name="Seah K. B. B."/>
        </authorList>
    </citation>
    <scope>NUCLEOTIDE SEQUENCE</scope>
    <source>
        <strain evidence="2">BECK_BZ106</strain>
    </source>
</reference>
<feature type="domain" description="Methyltransferase" evidence="1">
    <location>
        <begin position="47"/>
        <end position="132"/>
    </location>
</feature>
<name>A0A450SUA4_9GAMM</name>
<keyword evidence="2" id="KW-0489">Methyltransferase</keyword>
<dbReference type="InterPro" id="IPR041698">
    <property type="entry name" value="Methyltransf_25"/>
</dbReference>